<evidence type="ECO:0000259" key="4">
    <source>
        <dbReference type="PROSITE" id="PS50995"/>
    </source>
</evidence>
<dbReference type="GO" id="GO:0003700">
    <property type="term" value="F:DNA-binding transcription factor activity"/>
    <property type="evidence" value="ECO:0007669"/>
    <property type="project" value="InterPro"/>
</dbReference>
<dbReference type="Proteomes" id="UP000392064">
    <property type="component" value="Chromosome"/>
</dbReference>
<dbReference type="RefSeq" id="WP_153651884.1">
    <property type="nucleotide sequence ID" value="NZ_CP045737.1"/>
</dbReference>
<dbReference type="EMBL" id="CP045737">
    <property type="protein sequence ID" value="QGG40613.1"/>
    <property type="molecule type" value="Genomic_DNA"/>
</dbReference>
<dbReference type="InterPro" id="IPR036390">
    <property type="entry name" value="WH_DNA-bd_sf"/>
</dbReference>
<dbReference type="InterPro" id="IPR019885">
    <property type="entry name" value="Tscrpt_reg_HTH_AsnC-type_CS"/>
</dbReference>
<keyword evidence="2 5" id="KW-0238">DNA-binding</keyword>
<dbReference type="SMART" id="SM00347">
    <property type="entry name" value="HTH_MARR"/>
    <property type="match status" value="1"/>
</dbReference>
<proteinExistence type="predicted"/>
<dbReference type="SUPFAM" id="SSF46785">
    <property type="entry name" value="Winged helix' DNA-binding domain"/>
    <property type="match status" value="1"/>
</dbReference>
<evidence type="ECO:0000256" key="1">
    <source>
        <dbReference type="ARBA" id="ARBA00023015"/>
    </source>
</evidence>
<dbReference type="InterPro" id="IPR000835">
    <property type="entry name" value="HTH_MarR-typ"/>
</dbReference>
<organism evidence="5 6">
    <name type="scientific">Aeromicrobium yanjiei</name>
    <dbReference type="NCBI Taxonomy" id="2662028"/>
    <lineage>
        <taxon>Bacteria</taxon>
        <taxon>Bacillati</taxon>
        <taxon>Actinomycetota</taxon>
        <taxon>Actinomycetes</taxon>
        <taxon>Propionibacteriales</taxon>
        <taxon>Nocardioidaceae</taxon>
        <taxon>Aeromicrobium</taxon>
    </lineage>
</organism>
<dbReference type="PANTHER" id="PTHR33164">
    <property type="entry name" value="TRANSCRIPTIONAL REGULATOR, MARR FAMILY"/>
    <property type="match status" value="1"/>
</dbReference>
<dbReference type="GO" id="GO:0006950">
    <property type="term" value="P:response to stress"/>
    <property type="evidence" value="ECO:0007669"/>
    <property type="project" value="TreeGrafter"/>
</dbReference>
<dbReference type="PROSITE" id="PS01117">
    <property type="entry name" value="HTH_MARR_1"/>
    <property type="match status" value="1"/>
</dbReference>
<dbReference type="Pfam" id="PF12802">
    <property type="entry name" value="MarR_2"/>
    <property type="match status" value="1"/>
</dbReference>
<dbReference type="AlphaFoldDB" id="A0A5Q2MFW4"/>
<protein>
    <submittedName>
        <fullName evidence="5">Winged helix DNA-binding protein</fullName>
    </submittedName>
</protein>
<keyword evidence="3" id="KW-0804">Transcription</keyword>
<feature type="domain" description="HTH marR-type" evidence="4">
    <location>
        <begin position="5"/>
        <end position="139"/>
    </location>
</feature>
<sequence>MSRSGPDLALLLLGGFRALADAASRELAERGYGDVRAVDDFALHAILSGADSASELGRRMAVTKQAAAKRIAALEARGFVSRAPDPADGRRTRIQVTPLGATMLADGQQIMDRLRADWEGRVGEGTLAQMEEALRELVGTRPVRLDAPGWGADDPTL</sequence>
<dbReference type="PROSITE" id="PS00519">
    <property type="entry name" value="HTH_ASNC_1"/>
    <property type="match status" value="1"/>
</dbReference>
<gene>
    <name evidence="5" type="ORF">GEV26_04095</name>
</gene>
<evidence type="ECO:0000313" key="6">
    <source>
        <dbReference type="Proteomes" id="UP000392064"/>
    </source>
</evidence>
<dbReference type="InterPro" id="IPR023187">
    <property type="entry name" value="Tscrpt_reg_MarR-type_CS"/>
</dbReference>
<evidence type="ECO:0000256" key="3">
    <source>
        <dbReference type="ARBA" id="ARBA00023163"/>
    </source>
</evidence>
<dbReference type="KEGG" id="aef:GEV26_04095"/>
<dbReference type="Gene3D" id="1.10.10.10">
    <property type="entry name" value="Winged helix-like DNA-binding domain superfamily/Winged helix DNA-binding domain"/>
    <property type="match status" value="1"/>
</dbReference>
<keyword evidence="6" id="KW-1185">Reference proteome</keyword>
<evidence type="ECO:0000313" key="5">
    <source>
        <dbReference type="EMBL" id="QGG40613.1"/>
    </source>
</evidence>
<evidence type="ECO:0000256" key="2">
    <source>
        <dbReference type="ARBA" id="ARBA00023125"/>
    </source>
</evidence>
<accession>A0A5Q2MFW4</accession>
<dbReference type="InterPro" id="IPR039422">
    <property type="entry name" value="MarR/SlyA-like"/>
</dbReference>
<reference evidence="5 6" key="1">
    <citation type="submission" date="2019-11" db="EMBL/GenBank/DDBJ databases">
        <authorList>
            <person name="Li J."/>
        </authorList>
    </citation>
    <scope>NUCLEOTIDE SEQUENCE [LARGE SCALE GENOMIC DNA]</scope>
    <source>
        <strain evidence="5 6">MF47</strain>
    </source>
</reference>
<keyword evidence="1" id="KW-0805">Transcription regulation</keyword>
<dbReference type="PANTHER" id="PTHR33164:SF57">
    <property type="entry name" value="MARR-FAMILY TRANSCRIPTIONAL REGULATOR"/>
    <property type="match status" value="1"/>
</dbReference>
<dbReference type="InterPro" id="IPR036388">
    <property type="entry name" value="WH-like_DNA-bd_sf"/>
</dbReference>
<dbReference type="PROSITE" id="PS50995">
    <property type="entry name" value="HTH_MARR_2"/>
    <property type="match status" value="1"/>
</dbReference>
<name>A0A5Q2MFW4_9ACTN</name>
<dbReference type="GO" id="GO:0003677">
    <property type="term" value="F:DNA binding"/>
    <property type="evidence" value="ECO:0007669"/>
    <property type="project" value="UniProtKB-KW"/>
</dbReference>